<comment type="caution">
    <text evidence="1">The sequence shown here is derived from an EMBL/GenBank/DDBJ whole genome shotgun (WGS) entry which is preliminary data.</text>
</comment>
<protein>
    <submittedName>
        <fullName evidence="1">Uncharacterized protein</fullName>
    </submittedName>
</protein>
<evidence type="ECO:0000313" key="2">
    <source>
        <dbReference type="Proteomes" id="UP001057402"/>
    </source>
</evidence>
<gene>
    <name evidence="1" type="ORF">MLD38_020672</name>
</gene>
<keyword evidence="2" id="KW-1185">Reference proteome</keyword>
<organism evidence="1 2">
    <name type="scientific">Melastoma candidum</name>
    <dbReference type="NCBI Taxonomy" id="119954"/>
    <lineage>
        <taxon>Eukaryota</taxon>
        <taxon>Viridiplantae</taxon>
        <taxon>Streptophyta</taxon>
        <taxon>Embryophyta</taxon>
        <taxon>Tracheophyta</taxon>
        <taxon>Spermatophyta</taxon>
        <taxon>Magnoliopsida</taxon>
        <taxon>eudicotyledons</taxon>
        <taxon>Gunneridae</taxon>
        <taxon>Pentapetalae</taxon>
        <taxon>rosids</taxon>
        <taxon>malvids</taxon>
        <taxon>Myrtales</taxon>
        <taxon>Melastomataceae</taxon>
        <taxon>Melastomatoideae</taxon>
        <taxon>Melastomateae</taxon>
        <taxon>Melastoma</taxon>
    </lineage>
</organism>
<dbReference type="EMBL" id="CM042885">
    <property type="protein sequence ID" value="KAI4364601.1"/>
    <property type="molecule type" value="Genomic_DNA"/>
</dbReference>
<dbReference type="Proteomes" id="UP001057402">
    <property type="component" value="Chromosome 6"/>
</dbReference>
<evidence type="ECO:0000313" key="1">
    <source>
        <dbReference type="EMBL" id="KAI4364601.1"/>
    </source>
</evidence>
<accession>A0ACB9QDR1</accession>
<name>A0ACB9QDR1_9MYRT</name>
<sequence>MEMSAHDCTSLDLEYLGLIPKPCCRGQESPAATETPRILVYLSSSLEKTARKNEKSFRISKAKDAITIFHSTRAPSVSIRQYLERVYKYSGCSASCFVLVYLYINRFLHRTRVSLTYLNVHRLLITSTLVASKFLDDVGYNNAYFAKVGGISTEEINRLEKNFLFNIDFRLHVTVEVFEECCLQLEMEADEERHQVEHSKICGIRECWPRREDPKHSTAMTGFSCKAM</sequence>
<reference evidence="2" key="1">
    <citation type="journal article" date="2023" name="Front. Plant Sci.">
        <title>Chromosomal-level genome assembly of Melastoma candidum provides insights into trichome evolution.</title>
        <authorList>
            <person name="Zhong Y."/>
            <person name="Wu W."/>
            <person name="Sun C."/>
            <person name="Zou P."/>
            <person name="Liu Y."/>
            <person name="Dai S."/>
            <person name="Zhou R."/>
        </authorList>
    </citation>
    <scope>NUCLEOTIDE SEQUENCE [LARGE SCALE GENOMIC DNA]</scope>
</reference>
<proteinExistence type="predicted"/>